<evidence type="ECO:0000313" key="2">
    <source>
        <dbReference type="EMBL" id="KAJ4386782.1"/>
    </source>
</evidence>
<feature type="compositionally biased region" description="Low complexity" evidence="1">
    <location>
        <begin position="1"/>
        <end position="11"/>
    </location>
</feature>
<accession>A0A9W8YNL7</accession>
<keyword evidence="3" id="KW-1185">Reference proteome</keyword>
<name>A0A9W8YNL7_9PEZI</name>
<evidence type="ECO:0000256" key="1">
    <source>
        <dbReference type="SAM" id="MobiDB-lite"/>
    </source>
</evidence>
<organism evidence="2 3">
    <name type="scientific">Gnomoniopsis smithogilvyi</name>
    <dbReference type="NCBI Taxonomy" id="1191159"/>
    <lineage>
        <taxon>Eukaryota</taxon>
        <taxon>Fungi</taxon>
        <taxon>Dikarya</taxon>
        <taxon>Ascomycota</taxon>
        <taxon>Pezizomycotina</taxon>
        <taxon>Sordariomycetes</taxon>
        <taxon>Sordariomycetidae</taxon>
        <taxon>Diaporthales</taxon>
        <taxon>Gnomoniaceae</taxon>
        <taxon>Gnomoniopsis</taxon>
    </lineage>
</organism>
<protein>
    <submittedName>
        <fullName evidence="2">Uncharacterized protein</fullName>
    </submittedName>
</protein>
<reference evidence="2" key="1">
    <citation type="submission" date="2022-10" db="EMBL/GenBank/DDBJ databases">
        <title>Tapping the CABI collections for fungal endophytes: first genome assemblies for Collariella, Neodidymelliopsis, Ascochyta clinopodiicola, Didymella pomorum, Didymosphaeria variabile, Neocosmospora piperis and Neocucurbitaria cava.</title>
        <authorList>
            <person name="Hill R."/>
        </authorList>
    </citation>
    <scope>NUCLEOTIDE SEQUENCE</scope>
    <source>
        <strain evidence="2">IMI 355082</strain>
    </source>
</reference>
<dbReference type="AlphaFoldDB" id="A0A9W8YNL7"/>
<dbReference type="Proteomes" id="UP001140453">
    <property type="component" value="Unassembled WGS sequence"/>
</dbReference>
<comment type="caution">
    <text evidence="2">The sequence shown here is derived from an EMBL/GenBank/DDBJ whole genome shotgun (WGS) entry which is preliminary data.</text>
</comment>
<gene>
    <name evidence="2" type="ORF">N0V93_009680</name>
</gene>
<evidence type="ECO:0000313" key="3">
    <source>
        <dbReference type="Proteomes" id="UP001140453"/>
    </source>
</evidence>
<feature type="region of interest" description="Disordered" evidence="1">
    <location>
        <begin position="1"/>
        <end position="26"/>
    </location>
</feature>
<dbReference type="EMBL" id="JAPEVB010000006">
    <property type="protein sequence ID" value="KAJ4386782.1"/>
    <property type="molecule type" value="Genomic_DNA"/>
</dbReference>
<proteinExistence type="predicted"/>
<sequence>MIRIRGLSPSPGAGGTPAPAPASHSDRRLKPRFAIFVHRFPPELRTLTNVRPRRAPQFGWEGRGLSHPTTRICSDLLMTDAISSSLGAECSKPRVATPL</sequence>